<name>A0A381XP29_9ZZZZ</name>
<dbReference type="InterPro" id="IPR036388">
    <property type="entry name" value="WH-like_DNA-bd_sf"/>
</dbReference>
<dbReference type="InterPro" id="IPR054609">
    <property type="entry name" value="PF0864-like_C"/>
</dbReference>
<dbReference type="AlphaFoldDB" id="A0A381XP29"/>
<proteinExistence type="predicted"/>
<organism evidence="5">
    <name type="scientific">marine metagenome</name>
    <dbReference type="NCBI Taxonomy" id="408172"/>
    <lineage>
        <taxon>unclassified sequences</taxon>
        <taxon>metagenomes</taxon>
        <taxon>ecological metagenomes</taxon>
    </lineage>
</organism>
<dbReference type="InterPro" id="IPR019888">
    <property type="entry name" value="Tscrpt_reg_AsnC-like"/>
</dbReference>
<accession>A0A381XP29</accession>
<dbReference type="PANTHER" id="PTHR30154">
    <property type="entry name" value="LEUCINE-RESPONSIVE REGULATORY PROTEIN"/>
    <property type="match status" value="1"/>
</dbReference>
<dbReference type="Gene3D" id="1.10.10.10">
    <property type="entry name" value="Winged helix-like DNA-binding domain superfamily/Winged helix DNA-binding domain"/>
    <property type="match status" value="1"/>
</dbReference>
<feature type="domain" description="HTH asnC-type" evidence="4">
    <location>
        <begin position="7"/>
        <end position="67"/>
    </location>
</feature>
<evidence type="ECO:0000259" key="4">
    <source>
        <dbReference type="PROSITE" id="PS50956"/>
    </source>
</evidence>
<dbReference type="PRINTS" id="PR00033">
    <property type="entry name" value="HTHASNC"/>
</dbReference>
<dbReference type="InterPro" id="IPR011008">
    <property type="entry name" value="Dimeric_a/b-barrel"/>
</dbReference>
<gene>
    <name evidence="5" type="ORF">METZ01_LOCUS119390</name>
</gene>
<dbReference type="GO" id="GO:0005829">
    <property type="term" value="C:cytosol"/>
    <property type="evidence" value="ECO:0007669"/>
    <property type="project" value="TreeGrafter"/>
</dbReference>
<sequence>MATSFELDATDKAIIAELQVQGRLAYAKLAPLVGLSEAATRKRVNKLLERGVMEIVAVTDPTRLGLSHQSMVGINVDADVRKIADELARIEAIYYVVVTAGRYDILAEVFSADATQFVGVINDQIRPIPGIINLEILTYLDLVKQTYNWGTA</sequence>
<dbReference type="PROSITE" id="PS50956">
    <property type="entry name" value="HTH_ASNC_2"/>
    <property type="match status" value="1"/>
</dbReference>
<dbReference type="InterPro" id="IPR036390">
    <property type="entry name" value="WH_DNA-bd_sf"/>
</dbReference>
<dbReference type="SMART" id="SM00344">
    <property type="entry name" value="HTH_ASNC"/>
    <property type="match status" value="1"/>
</dbReference>
<keyword evidence="1" id="KW-0805">Transcription regulation</keyword>
<dbReference type="Pfam" id="PF22482">
    <property type="entry name" value="AsnC_trans_reg_3"/>
    <property type="match status" value="1"/>
</dbReference>
<dbReference type="Pfam" id="PF13404">
    <property type="entry name" value="HTH_AsnC-type"/>
    <property type="match status" value="1"/>
</dbReference>
<evidence type="ECO:0000313" key="5">
    <source>
        <dbReference type="EMBL" id="SVA66536.1"/>
    </source>
</evidence>
<dbReference type="GO" id="GO:0043200">
    <property type="term" value="P:response to amino acid"/>
    <property type="evidence" value="ECO:0007669"/>
    <property type="project" value="TreeGrafter"/>
</dbReference>
<reference evidence="5" key="1">
    <citation type="submission" date="2018-05" db="EMBL/GenBank/DDBJ databases">
        <authorList>
            <person name="Lanie J.A."/>
            <person name="Ng W.-L."/>
            <person name="Kazmierczak K.M."/>
            <person name="Andrzejewski T.M."/>
            <person name="Davidsen T.M."/>
            <person name="Wayne K.J."/>
            <person name="Tettelin H."/>
            <person name="Glass J.I."/>
            <person name="Rusch D."/>
            <person name="Podicherti R."/>
            <person name="Tsui H.-C.T."/>
            <person name="Winkler M.E."/>
        </authorList>
    </citation>
    <scope>NUCLEOTIDE SEQUENCE</scope>
</reference>
<dbReference type="SUPFAM" id="SSF54909">
    <property type="entry name" value="Dimeric alpha+beta barrel"/>
    <property type="match status" value="1"/>
</dbReference>
<keyword evidence="3" id="KW-0804">Transcription</keyword>
<keyword evidence="2" id="KW-0238">DNA-binding</keyword>
<dbReference type="EMBL" id="UINC01015879">
    <property type="protein sequence ID" value="SVA66536.1"/>
    <property type="molecule type" value="Genomic_DNA"/>
</dbReference>
<dbReference type="Gene3D" id="3.30.70.920">
    <property type="match status" value="1"/>
</dbReference>
<evidence type="ECO:0000256" key="3">
    <source>
        <dbReference type="ARBA" id="ARBA00023163"/>
    </source>
</evidence>
<evidence type="ECO:0000256" key="2">
    <source>
        <dbReference type="ARBA" id="ARBA00023125"/>
    </source>
</evidence>
<protein>
    <recommendedName>
        <fullName evidence="4">HTH asnC-type domain-containing protein</fullName>
    </recommendedName>
</protein>
<dbReference type="SUPFAM" id="SSF46785">
    <property type="entry name" value="Winged helix' DNA-binding domain"/>
    <property type="match status" value="1"/>
</dbReference>
<dbReference type="InterPro" id="IPR000485">
    <property type="entry name" value="AsnC-type_HTH_dom"/>
</dbReference>
<dbReference type="GO" id="GO:0043565">
    <property type="term" value="F:sequence-specific DNA binding"/>
    <property type="evidence" value="ECO:0007669"/>
    <property type="project" value="InterPro"/>
</dbReference>
<evidence type="ECO:0000256" key="1">
    <source>
        <dbReference type="ARBA" id="ARBA00023015"/>
    </source>
</evidence>
<dbReference type="PANTHER" id="PTHR30154:SF34">
    <property type="entry name" value="TRANSCRIPTIONAL REGULATOR AZLB"/>
    <property type="match status" value="1"/>
</dbReference>